<dbReference type="AlphaFoldDB" id="A0A2P5BS88"/>
<evidence type="ECO:0000313" key="1">
    <source>
        <dbReference type="EMBL" id="PON51667.1"/>
    </source>
</evidence>
<sequence>MFFTPESVNPPPQISRDLIFLKSEHIKTNIIKYVLNFAPSFFFLLQKVNSSPYNLLHSFTKFSHVLRMFKGVEQMHNEMHGIFIKFFINLISECGKPSVTCRNNTQVQDEGKSS</sequence>
<protein>
    <submittedName>
        <fullName evidence="1">Uncharacterized protein</fullName>
    </submittedName>
</protein>
<comment type="caution">
    <text evidence="1">The sequence shown here is derived from an EMBL/GenBank/DDBJ whole genome shotgun (WGS) entry which is preliminary data.</text>
</comment>
<organism evidence="1 2">
    <name type="scientific">Parasponia andersonii</name>
    <name type="common">Sponia andersonii</name>
    <dbReference type="NCBI Taxonomy" id="3476"/>
    <lineage>
        <taxon>Eukaryota</taxon>
        <taxon>Viridiplantae</taxon>
        <taxon>Streptophyta</taxon>
        <taxon>Embryophyta</taxon>
        <taxon>Tracheophyta</taxon>
        <taxon>Spermatophyta</taxon>
        <taxon>Magnoliopsida</taxon>
        <taxon>eudicotyledons</taxon>
        <taxon>Gunneridae</taxon>
        <taxon>Pentapetalae</taxon>
        <taxon>rosids</taxon>
        <taxon>fabids</taxon>
        <taxon>Rosales</taxon>
        <taxon>Cannabaceae</taxon>
        <taxon>Parasponia</taxon>
    </lineage>
</organism>
<gene>
    <name evidence="1" type="ORF">PanWU01x14_214890</name>
</gene>
<dbReference type="Proteomes" id="UP000237105">
    <property type="component" value="Unassembled WGS sequence"/>
</dbReference>
<evidence type="ECO:0000313" key="2">
    <source>
        <dbReference type="Proteomes" id="UP000237105"/>
    </source>
</evidence>
<name>A0A2P5BS88_PARAD</name>
<reference evidence="2" key="1">
    <citation type="submission" date="2016-06" db="EMBL/GenBank/DDBJ databases">
        <title>Parallel loss of symbiosis genes in relatives of nitrogen-fixing non-legume Parasponia.</title>
        <authorList>
            <person name="Van Velzen R."/>
            <person name="Holmer R."/>
            <person name="Bu F."/>
            <person name="Rutten L."/>
            <person name="Van Zeijl A."/>
            <person name="Liu W."/>
            <person name="Santuari L."/>
            <person name="Cao Q."/>
            <person name="Sharma T."/>
            <person name="Shen D."/>
            <person name="Roswanjaya Y."/>
            <person name="Wardhani T."/>
            <person name="Kalhor M.S."/>
            <person name="Jansen J."/>
            <person name="Van den Hoogen J."/>
            <person name="Gungor B."/>
            <person name="Hartog M."/>
            <person name="Hontelez J."/>
            <person name="Verver J."/>
            <person name="Yang W.-C."/>
            <person name="Schijlen E."/>
            <person name="Repin R."/>
            <person name="Schilthuizen M."/>
            <person name="Schranz E."/>
            <person name="Heidstra R."/>
            <person name="Miyata K."/>
            <person name="Fedorova E."/>
            <person name="Kohlen W."/>
            <person name="Bisseling T."/>
            <person name="Smit S."/>
            <person name="Geurts R."/>
        </authorList>
    </citation>
    <scope>NUCLEOTIDE SEQUENCE [LARGE SCALE GENOMIC DNA]</scope>
    <source>
        <strain evidence="2">cv. WU1-14</strain>
    </source>
</reference>
<dbReference type="EMBL" id="JXTB01000230">
    <property type="protein sequence ID" value="PON51667.1"/>
    <property type="molecule type" value="Genomic_DNA"/>
</dbReference>
<keyword evidence="2" id="KW-1185">Reference proteome</keyword>
<dbReference type="OrthoDB" id="10514002at2759"/>
<proteinExistence type="predicted"/>
<accession>A0A2P5BS88</accession>